<gene>
    <name evidence="3" type="ORF">MONAX_5E023098</name>
</gene>
<evidence type="ECO:0000256" key="1">
    <source>
        <dbReference type="SAM" id="Phobius"/>
    </source>
</evidence>
<reference evidence="3" key="1">
    <citation type="submission" date="2019-04" db="EMBL/GenBank/DDBJ databases">
        <authorList>
            <person name="Alioto T."/>
            <person name="Alioto T."/>
        </authorList>
    </citation>
    <scope>NUCLEOTIDE SEQUENCE [LARGE SCALE GENOMIC DNA]</scope>
</reference>
<dbReference type="EMBL" id="CABDUW010013767">
    <property type="protein sequence ID" value="VTJ92107.1"/>
    <property type="molecule type" value="Genomic_DNA"/>
</dbReference>
<feature type="non-terminal residue" evidence="3">
    <location>
        <position position="1"/>
    </location>
</feature>
<dbReference type="InterPro" id="IPR031330">
    <property type="entry name" value="Gly_Hdrlase_35_cat"/>
</dbReference>
<dbReference type="InterPro" id="IPR017853">
    <property type="entry name" value="GH"/>
</dbReference>
<keyword evidence="1" id="KW-0472">Membrane</keyword>
<evidence type="ECO:0000313" key="3">
    <source>
        <dbReference type="EMBL" id="VTJ92107.1"/>
    </source>
</evidence>
<keyword evidence="1" id="KW-0812">Transmembrane</keyword>
<proteinExistence type="predicted"/>
<accession>A0A5E4DCW7</accession>
<dbReference type="Proteomes" id="UP000335636">
    <property type="component" value="Unassembled WGS sequence"/>
</dbReference>
<name>A0A5E4DCW7_MARMO</name>
<evidence type="ECO:0000313" key="4">
    <source>
        <dbReference type="Proteomes" id="UP000335636"/>
    </source>
</evidence>
<comment type="caution">
    <text evidence="3">The sequence shown here is derived from an EMBL/GenBank/DDBJ whole genome shotgun (WGS) entry which is preliminary data.</text>
</comment>
<dbReference type="AlphaFoldDB" id="A0A5E4DCW7"/>
<feature type="transmembrane region" description="Helical" evidence="1">
    <location>
        <begin position="25"/>
        <end position="42"/>
    </location>
</feature>
<feature type="non-terminal residue" evidence="3">
    <location>
        <position position="57"/>
    </location>
</feature>
<protein>
    <recommendedName>
        <fullName evidence="2">Glycoside hydrolase 35 catalytic domain-containing protein</fullName>
    </recommendedName>
</protein>
<keyword evidence="4" id="KW-1185">Reference proteome</keyword>
<organism evidence="3 4">
    <name type="scientific">Marmota monax</name>
    <name type="common">Woodchuck</name>
    <dbReference type="NCBI Taxonomy" id="9995"/>
    <lineage>
        <taxon>Eukaryota</taxon>
        <taxon>Metazoa</taxon>
        <taxon>Chordata</taxon>
        <taxon>Craniata</taxon>
        <taxon>Vertebrata</taxon>
        <taxon>Euteleostomi</taxon>
        <taxon>Mammalia</taxon>
        <taxon>Eutheria</taxon>
        <taxon>Euarchontoglires</taxon>
        <taxon>Glires</taxon>
        <taxon>Rodentia</taxon>
        <taxon>Sciuromorpha</taxon>
        <taxon>Sciuridae</taxon>
        <taxon>Xerinae</taxon>
        <taxon>Marmotini</taxon>
        <taxon>Marmota</taxon>
    </lineage>
</organism>
<evidence type="ECO:0000259" key="2">
    <source>
        <dbReference type="Pfam" id="PF01301"/>
    </source>
</evidence>
<keyword evidence="1" id="KW-1133">Transmembrane helix</keyword>
<dbReference type="SUPFAM" id="SSF51445">
    <property type="entry name" value="(Trans)glycosidases"/>
    <property type="match status" value="1"/>
</dbReference>
<dbReference type="Pfam" id="PF01301">
    <property type="entry name" value="Glyco_hydro_35"/>
    <property type="match status" value="1"/>
</dbReference>
<sequence>INQSHLIPSYLKNRKSGLKVEGSNFTLGGFPFLIIAGTVHYFRVPKKYWRDRLLKMK</sequence>
<dbReference type="Gene3D" id="3.20.20.80">
    <property type="entry name" value="Glycosidases"/>
    <property type="match status" value="1"/>
</dbReference>
<feature type="domain" description="Glycoside hydrolase 35 catalytic" evidence="2">
    <location>
        <begin position="25"/>
        <end position="57"/>
    </location>
</feature>